<dbReference type="PANTHER" id="PTHR10629">
    <property type="entry name" value="CYTOSINE-SPECIFIC METHYLTRANSFERASE"/>
    <property type="match status" value="1"/>
</dbReference>
<dbReference type="Proteomes" id="UP000438914">
    <property type="component" value="Unassembled WGS sequence"/>
</dbReference>
<dbReference type="SUPFAM" id="SSF53335">
    <property type="entry name" value="S-adenosyl-L-methionine-dependent methyltransferases"/>
    <property type="match status" value="1"/>
</dbReference>
<evidence type="ECO:0000256" key="7">
    <source>
        <dbReference type="RuleBase" id="RU000416"/>
    </source>
</evidence>
<evidence type="ECO:0000256" key="2">
    <source>
        <dbReference type="ARBA" id="ARBA00022679"/>
    </source>
</evidence>
<dbReference type="RefSeq" id="WP_154534361.1">
    <property type="nucleotide sequence ID" value="NZ_VUNG01000021.1"/>
</dbReference>
<feature type="active site" evidence="6">
    <location>
        <position position="197"/>
    </location>
</feature>
<sequence length="505" mass="58010">MIFKPVSSLTKEEKAFFIEKVGVYTRLLELHANSKGDSFTMDGTIDKSVLTELMNIGVISTEEEVHALRKVLGEDKYDGFISAVVYFLNHKEETEPIVFRLRNKSRKVLQETSEQRPAINVADFFCGAGGLSLGFSKAGYRIVFANDFQKICTETYIYNHPEIPSSKVFTGDIKDIIVDIKDYVKDDVDMVIGGPPCQSFSSANQRRVIDDPRNILYKYYIEAVRQLCPKFVLMENVKGMLKVANQVVEDYHSIRAFKDGKEYTYNVSYRLFNSVNFGVAQNRERLIYLAVRDDIEKRNGITPESLFEEIEDSCKGNTVFNLQSALEFIKPLEAPRVKGQTEVNDERTGMKIDLNHYDSCGNEYLKSINDGKQMEFVFNHKARYCSDVNYEIFKRLGQGEDSTNPKIADIMPYSRRNGIFKDKYYKLIADRPCRTITAHLKMDCLSHIHPYQIRSITPREAARIQSFPDDYLFLGAYLKTYMEIGNAVPVLMAEQISRVIKKHFD</sequence>
<gene>
    <name evidence="9" type="ORF">FYJ73_08930</name>
</gene>
<dbReference type="InterPro" id="IPR001525">
    <property type="entry name" value="C5_MeTfrase"/>
</dbReference>
<dbReference type="GO" id="GO:0032259">
    <property type="term" value="P:methylation"/>
    <property type="evidence" value="ECO:0007669"/>
    <property type="project" value="UniProtKB-KW"/>
</dbReference>
<keyword evidence="2 6" id="KW-0808">Transferase</keyword>
<name>A0A7K0KFS2_9BACT</name>
<keyword evidence="10" id="KW-1185">Reference proteome</keyword>
<dbReference type="EC" id="2.1.1.37" evidence="8"/>
<evidence type="ECO:0000256" key="6">
    <source>
        <dbReference type="PROSITE-ProRule" id="PRU01016"/>
    </source>
</evidence>
<evidence type="ECO:0000256" key="5">
    <source>
        <dbReference type="ARBA" id="ARBA00047422"/>
    </source>
</evidence>
<dbReference type="Pfam" id="PF00145">
    <property type="entry name" value="DNA_methylase"/>
    <property type="match status" value="1"/>
</dbReference>
<dbReference type="NCBIfam" id="TIGR00675">
    <property type="entry name" value="dcm"/>
    <property type="match status" value="1"/>
</dbReference>
<dbReference type="PANTHER" id="PTHR10629:SF52">
    <property type="entry name" value="DNA (CYTOSINE-5)-METHYLTRANSFERASE 1"/>
    <property type="match status" value="1"/>
</dbReference>
<keyword evidence="1 6" id="KW-0489">Methyltransferase</keyword>
<evidence type="ECO:0000256" key="3">
    <source>
        <dbReference type="ARBA" id="ARBA00022691"/>
    </source>
</evidence>
<dbReference type="PRINTS" id="PR00105">
    <property type="entry name" value="C5METTRFRASE"/>
</dbReference>
<dbReference type="InterPro" id="IPR018117">
    <property type="entry name" value="C5_DNA_meth_AS"/>
</dbReference>
<evidence type="ECO:0000256" key="8">
    <source>
        <dbReference type="RuleBase" id="RU000417"/>
    </source>
</evidence>
<keyword evidence="3 6" id="KW-0949">S-adenosyl-L-methionine</keyword>
<evidence type="ECO:0000256" key="4">
    <source>
        <dbReference type="ARBA" id="ARBA00022747"/>
    </source>
</evidence>
<comment type="similarity">
    <text evidence="6 7">Belongs to the class I-like SAM-binding methyltransferase superfamily. C5-methyltransferase family.</text>
</comment>
<organism evidence="9 10">
    <name type="scientific">Hallella mizrahii</name>
    <dbReference type="NCBI Taxonomy" id="2606637"/>
    <lineage>
        <taxon>Bacteria</taxon>
        <taxon>Pseudomonadati</taxon>
        <taxon>Bacteroidota</taxon>
        <taxon>Bacteroidia</taxon>
        <taxon>Bacteroidales</taxon>
        <taxon>Prevotellaceae</taxon>
        <taxon>Hallella</taxon>
    </lineage>
</organism>
<dbReference type="InterPro" id="IPR029063">
    <property type="entry name" value="SAM-dependent_MTases_sf"/>
</dbReference>
<evidence type="ECO:0000313" key="10">
    <source>
        <dbReference type="Proteomes" id="UP000438914"/>
    </source>
</evidence>
<dbReference type="GO" id="GO:0009307">
    <property type="term" value="P:DNA restriction-modification system"/>
    <property type="evidence" value="ECO:0007669"/>
    <property type="project" value="UniProtKB-KW"/>
</dbReference>
<reference evidence="9 10" key="1">
    <citation type="submission" date="2019-08" db="EMBL/GenBank/DDBJ databases">
        <title>In-depth cultivation of the pig gut microbiome towards novel bacterial diversity and tailored functional studies.</title>
        <authorList>
            <person name="Wylensek D."/>
            <person name="Hitch T.C.A."/>
            <person name="Clavel T."/>
        </authorList>
    </citation>
    <scope>NUCLEOTIDE SEQUENCE [LARGE SCALE GENOMIC DNA]</scope>
    <source>
        <strain evidence="9 10">LKV-178-WT-2A</strain>
    </source>
</reference>
<dbReference type="Gene3D" id="3.40.50.150">
    <property type="entry name" value="Vaccinia Virus protein VP39"/>
    <property type="match status" value="1"/>
</dbReference>
<dbReference type="GO" id="GO:0044027">
    <property type="term" value="P:negative regulation of gene expression via chromosomal CpG island methylation"/>
    <property type="evidence" value="ECO:0007669"/>
    <property type="project" value="TreeGrafter"/>
</dbReference>
<dbReference type="Gene3D" id="3.90.120.10">
    <property type="entry name" value="DNA Methylase, subunit A, domain 2"/>
    <property type="match status" value="2"/>
</dbReference>
<dbReference type="AlphaFoldDB" id="A0A7K0KFS2"/>
<dbReference type="InterPro" id="IPR050390">
    <property type="entry name" value="C5-Methyltransferase"/>
</dbReference>
<comment type="catalytic activity">
    <reaction evidence="5 8">
        <text>a 2'-deoxycytidine in DNA + S-adenosyl-L-methionine = a 5-methyl-2'-deoxycytidine in DNA + S-adenosyl-L-homocysteine + H(+)</text>
        <dbReference type="Rhea" id="RHEA:13681"/>
        <dbReference type="Rhea" id="RHEA-COMP:11369"/>
        <dbReference type="Rhea" id="RHEA-COMP:11370"/>
        <dbReference type="ChEBI" id="CHEBI:15378"/>
        <dbReference type="ChEBI" id="CHEBI:57856"/>
        <dbReference type="ChEBI" id="CHEBI:59789"/>
        <dbReference type="ChEBI" id="CHEBI:85452"/>
        <dbReference type="ChEBI" id="CHEBI:85454"/>
        <dbReference type="EC" id="2.1.1.37"/>
    </reaction>
</comment>
<dbReference type="GO" id="GO:0003886">
    <property type="term" value="F:DNA (cytosine-5-)-methyltransferase activity"/>
    <property type="evidence" value="ECO:0007669"/>
    <property type="project" value="UniProtKB-EC"/>
</dbReference>
<keyword evidence="4" id="KW-0680">Restriction system</keyword>
<evidence type="ECO:0000313" key="9">
    <source>
        <dbReference type="EMBL" id="MST84787.1"/>
    </source>
</evidence>
<evidence type="ECO:0000256" key="1">
    <source>
        <dbReference type="ARBA" id="ARBA00022603"/>
    </source>
</evidence>
<dbReference type="PROSITE" id="PS00094">
    <property type="entry name" value="C5_MTASE_1"/>
    <property type="match status" value="1"/>
</dbReference>
<protein>
    <recommendedName>
        <fullName evidence="8">Cytosine-specific methyltransferase</fullName>
        <ecNumber evidence="8">2.1.1.37</ecNumber>
    </recommendedName>
</protein>
<dbReference type="GO" id="GO:0003677">
    <property type="term" value="F:DNA binding"/>
    <property type="evidence" value="ECO:0007669"/>
    <property type="project" value="TreeGrafter"/>
</dbReference>
<proteinExistence type="inferred from homology"/>
<comment type="caution">
    <text evidence="9">The sequence shown here is derived from an EMBL/GenBank/DDBJ whole genome shotgun (WGS) entry which is preliminary data.</text>
</comment>
<dbReference type="EMBL" id="VUNG01000021">
    <property type="protein sequence ID" value="MST84787.1"/>
    <property type="molecule type" value="Genomic_DNA"/>
</dbReference>
<dbReference type="PROSITE" id="PS51679">
    <property type="entry name" value="SAM_MT_C5"/>
    <property type="match status" value="1"/>
</dbReference>
<accession>A0A7K0KFS2</accession>